<keyword evidence="3" id="KW-1185">Reference proteome</keyword>
<name>A0A9P6T7E9_9BASI</name>
<reference evidence="2" key="1">
    <citation type="submission" date="2013-11" db="EMBL/GenBank/DDBJ databases">
        <title>Genome sequence of the fusiform rust pathogen reveals effectors for host alternation and coevolution with pine.</title>
        <authorList>
            <consortium name="DOE Joint Genome Institute"/>
            <person name="Smith K."/>
            <person name="Pendleton A."/>
            <person name="Kubisiak T."/>
            <person name="Anderson C."/>
            <person name="Salamov A."/>
            <person name="Aerts A."/>
            <person name="Riley R."/>
            <person name="Clum A."/>
            <person name="Lindquist E."/>
            <person name="Ence D."/>
            <person name="Campbell M."/>
            <person name="Kronenberg Z."/>
            <person name="Feau N."/>
            <person name="Dhillon B."/>
            <person name="Hamelin R."/>
            <person name="Burleigh J."/>
            <person name="Smith J."/>
            <person name="Yandell M."/>
            <person name="Nelson C."/>
            <person name="Grigoriev I."/>
            <person name="Davis J."/>
        </authorList>
    </citation>
    <scope>NUCLEOTIDE SEQUENCE</scope>
    <source>
        <strain evidence="2">G11</strain>
    </source>
</reference>
<dbReference type="PROSITE" id="PS51257">
    <property type="entry name" value="PROKAR_LIPOPROTEIN"/>
    <property type="match status" value="1"/>
</dbReference>
<feature type="region of interest" description="Disordered" evidence="1">
    <location>
        <begin position="1"/>
        <end position="94"/>
    </location>
</feature>
<dbReference type="AlphaFoldDB" id="A0A9P6T7E9"/>
<sequence length="94" mass="9912">MSDSRKSSSRQPKTSSKDTNQATLASQTSLSSCGMSTKTSNNVPSTQPFGDISVEMAAATQPIGSNSNPTVMCIKRPAKEESTIDPSLIHPPNK</sequence>
<accession>A0A9P6T7E9</accession>
<evidence type="ECO:0000256" key="1">
    <source>
        <dbReference type="SAM" id="MobiDB-lite"/>
    </source>
</evidence>
<evidence type="ECO:0000313" key="2">
    <source>
        <dbReference type="EMBL" id="KAG0141846.1"/>
    </source>
</evidence>
<comment type="caution">
    <text evidence="2">The sequence shown here is derived from an EMBL/GenBank/DDBJ whole genome shotgun (WGS) entry which is preliminary data.</text>
</comment>
<dbReference type="EMBL" id="MU167369">
    <property type="protein sequence ID" value="KAG0141846.1"/>
    <property type="molecule type" value="Genomic_DNA"/>
</dbReference>
<gene>
    <name evidence="2" type="ORF">CROQUDRAFT_663297</name>
</gene>
<evidence type="ECO:0000313" key="3">
    <source>
        <dbReference type="Proteomes" id="UP000886653"/>
    </source>
</evidence>
<protein>
    <submittedName>
        <fullName evidence="2">Uncharacterized protein</fullName>
    </submittedName>
</protein>
<proteinExistence type="predicted"/>
<dbReference type="Proteomes" id="UP000886653">
    <property type="component" value="Unassembled WGS sequence"/>
</dbReference>
<feature type="compositionally biased region" description="Polar residues" evidence="1">
    <location>
        <begin position="7"/>
        <end position="48"/>
    </location>
</feature>
<organism evidence="2 3">
    <name type="scientific">Cronartium quercuum f. sp. fusiforme G11</name>
    <dbReference type="NCBI Taxonomy" id="708437"/>
    <lineage>
        <taxon>Eukaryota</taxon>
        <taxon>Fungi</taxon>
        <taxon>Dikarya</taxon>
        <taxon>Basidiomycota</taxon>
        <taxon>Pucciniomycotina</taxon>
        <taxon>Pucciniomycetes</taxon>
        <taxon>Pucciniales</taxon>
        <taxon>Coleosporiaceae</taxon>
        <taxon>Cronartium</taxon>
    </lineage>
</organism>